<evidence type="ECO:0000256" key="1">
    <source>
        <dbReference type="SAM" id="SignalP"/>
    </source>
</evidence>
<dbReference type="AlphaFoldDB" id="A0A940PCI8"/>
<sequence length="202" mass="22093">MKRSTKKILFLALLTCVLLGATKTIHSLFGAPLSADGETFTVEVEDLNVFIDGAFGPTATIENGETLTKKIKIENKTNGDMFVRVMILPTLETSAGKVFSPRLGKEVLIGGMTTSWVAGEDGYYYYTKVIEGSEKSEPLIEDVTLHHVPSGGQEELSIQLKVESINTSKDGFVEAWWQGVEPTAADEPYYSIYTALDSQTTN</sequence>
<comment type="caution">
    <text evidence="2">The sequence shown here is derived from an EMBL/GenBank/DDBJ whole genome shotgun (WGS) entry which is preliminary data.</text>
</comment>
<feature type="chain" id="PRO_5038799908" evidence="1">
    <location>
        <begin position="21"/>
        <end position="202"/>
    </location>
</feature>
<name>A0A940PCI8_9ENTE</name>
<dbReference type="Proteomes" id="UP000674938">
    <property type="component" value="Unassembled WGS sequence"/>
</dbReference>
<evidence type="ECO:0000313" key="3">
    <source>
        <dbReference type="Proteomes" id="UP000674938"/>
    </source>
</evidence>
<organism evidence="2 3">
    <name type="scientific">Vagococcus allomyrinae</name>
    <dbReference type="NCBI Taxonomy" id="2794353"/>
    <lineage>
        <taxon>Bacteria</taxon>
        <taxon>Bacillati</taxon>
        <taxon>Bacillota</taxon>
        <taxon>Bacilli</taxon>
        <taxon>Lactobacillales</taxon>
        <taxon>Enterococcaceae</taxon>
        <taxon>Vagococcus</taxon>
    </lineage>
</organism>
<dbReference type="RefSeq" id="WP_209525130.1">
    <property type="nucleotide sequence ID" value="NZ_JAEEGA010000002.1"/>
</dbReference>
<feature type="signal peptide" evidence="1">
    <location>
        <begin position="1"/>
        <end position="20"/>
    </location>
</feature>
<gene>
    <name evidence="2" type="ORF">I6N95_04345</name>
</gene>
<keyword evidence="1" id="KW-0732">Signal</keyword>
<dbReference type="EMBL" id="JAEEGA010000002">
    <property type="protein sequence ID" value="MBP1040238.1"/>
    <property type="molecule type" value="Genomic_DNA"/>
</dbReference>
<proteinExistence type="predicted"/>
<keyword evidence="3" id="KW-1185">Reference proteome</keyword>
<evidence type="ECO:0000313" key="2">
    <source>
        <dbReference type="EMBL" id="MBP1040238.1"/>
    </source>
</evidence>
<protein>
    <submittedName>
        <fullName evidence="2">Uncharacterized protein</fullName>
    </submittedName>
</protein>
<accession>A0A940PCI8</accession>
<reference evidence="2" key="1">
    <citation type="submission" date="2020-12" db="EMBL/GenBank/DDBJ databases">
        <title>Vagococcus allomyrinae sp. nov. and Enterococcus lavae sp. nov., isolated from the larvae of Allomyrina dichotoma.</title>
        <authorList>
            <person name="Lee S.D."/>
        </authorList>
    </citation>
    <scope>NUCLEOTIDE SEQUENCE</scope>
    <source>
        <strain evidence="2">BWB3-3</strain>
    </source>
</reference>